<sequence length="67" mass="6847">MKLSVIFAVALSGMAMAIALPDEGQVDPGGCIATNCCDHFGNKHLECLGPTQSCKTGCDCSSGPCKI</sequence>
<name>A0A1X7S300_ZYMT9</name>
<evidence type="ECO:0008006" key="4">
    <source>
        <dbReference type="Google" id="ProtNLM"/>
    </source>
</evidence>
<evidence type="ECO:0000313" key="3">
    <source>
        <dbReference type="Proteomes" id="UP000215127"/>
    </source>
</evidence>
<dbReference type="AlphaFoldDB" id="A0A1X7S300"/>
<dbReference type="Proteomes" id="UP000215127">
    <property type="component" value="Chromosome 9"/>
</dbReference>
<reference evidence="2 3" key="1">
    <citation type="submission" date="2016-06" db="EMBL/GenBank/DDBJ databases">
        <authorList>
            <person name="Kjaerup R.B."/>
            <person name="Dalgaard T.S."/>
            <person name="Juul-Madsen H.R."/>
        </authorList>
    </citation>
    <scope>NUCLEOTIDE SEQUENCE [LARGE SCALE GENOMIC DNA]</scope>
</reference>
<feature type="signal peptide" evidence="1">
    <location>
        <begin position="1"/>
        <end position="19"/>
    </location>
</feature>
<proteinExistence type="predicted"/>
<keyword evidence="1" id="KW-0732">Signal</keyword>
<gene>
    <name evidence="2" type="ORF">ZT3D7_G9207</name>
</gene>
<evidence type="ECO:0000256" key="1">
    <source>
        <dbReference type="SAM" id="SignalP"/>
    </source>
</evidence>
<protein>
    <recommendedName>
        <fullName evidence="4">Invertebrate defensins family profile domain-containing protein</fullName>
    </recommendedName>
</protein>
<organism evidence="2 3">
    <name type="scientific">Zymoseptoria tritici (strain ST99CH_3D7)</name>
    <dbReference type="NCBI Taxonomy" id="1276538"/>
    <lineage>
        <taxon>Eukaryota</taxon>
        <taxon>Fungi</taxon>
        <taxon>Dikarya</taxon>
        <taxon>Ascomycota</taxon>
        <taxon>Pezizomycotina</taxon>
        <taxon>Dothideomycetes</taxon>
        <taxon>Dothideomycetidae</taxon>
        <taxon>Mycosphaerellales</taxon>
        <taxon>Mycosphaerellaceae</taxon>
        <taxon>Zymoseptoria</taxon>
    </lineage>
</organism>
<dbReference type="EMBL" id="LT853700">
    <property type="protein sequence ID" value="SMQ54053.1"/>
    <property type="molecule type" value="Genomic_DNA"/>
</dbReference>
<evidence type="ECO:0000313" key="2">
    <source>
        <dbReference type="EMBL" id="SMQ54053.1"/>
    </source>
</evidence>
<feature type="chain" id="PRO_5012643312" description="Invertebrate defensins family profile domain-containing protein" evidence="1">
    <location>
        <begin position="20"/>
        <end position="67"/>
    </location>
</feature>
<keyword evidence="3" id="KW-1185">Reference proteome</keyword>
<accession>A0A1X7S300</accession>